<keyword evidence="2" id="KW-0808">Transferase</keyword>
<organism evidence="2 3">
    <name type="scientific">Roseospira navarrensis</name>
    <dbReference type="NCBI Taxonomy" id="140058"/>
    <lineage>
        <taxon>Bacteria</taxon>
        <taxon>Pseudomonadati</taxon>
        <taxon>Pseudomonadota</taxon>
        <taxon>Alphaproteobacteria</taxon>
        <taxon>Rhodospirillales</taxon>
        <taxon>Rhodospirillaceae</taxon>
        <taxon>Roseospira</taxon>
    </lineage>
</organism>
<protein>
    <submittedName>
        <fullName evidence="2">FkbM family methyltransferase</fullName>
    </submittedName>
</protein>
<dbReference type="Proteomes" id="UP000434582">
    <property type="component" value="Unassembled WGS sequence"/>
</dbReference>
<proteinExistence type="predicted"/>
<dbReference type="NCBIfam" id="TIGR01444">
    <property type="entry name" value="fkbM_fam"/>
    <property type="match status" value="1"/>
</dbReference>
<dbReference type="InterPro" id="IPR052514">
    <property type="entry name" value="SAM-dependent_MTase"/>
</dbReference>
<dbReference type="OrthoDB" id="5679686at2"/>
<reference evidence="2 3" key="1">
    <citation type="submission" date="2019-10" db="EMBL/GenBank/DDBJ databases">
        <title>Draft whole-genome sequence of the purple nonsulfur photosynthetic bacterium Roseospira navarrensis DSM 15114.</title>
        <authorList>
            <person name="Kyndt J.A."/>
            <person name="Meyer T.E."/>
        </authorList>
    </citation>
    <scope>NUCLEOTIDE SEQUENCE [LARGE SCALE GENOMIC DNA]</scope>
    <source>
        <strain evidence="2 3">DSM 15114</strain>
    </source>
</reference>
<comment type="caution">
    <text evidence="2">The sequence shown here is derived from an EMBL/GenBank/DDBJ whole genome shotgun (WGS) entry which is preliminary data.</text>
</comment>
<accession>A0A7X2D4B7</accession>
<dbReference type="EMBL" id="WIVE01000054">
    <property type="protein sequence ID" value="MQX37763.1"/>
    <property type="molecule type" value="Genomic_DNA"/>
</dbReference>
<dbReference type="PANTHER" id="PTHR34203">
    <property type="entry name" value="METHYLTRANSFERASE, FKBM FAMILY PROTEIN"/>
    <property type="match status" value="1"/>
</dbReference>
<dbReference type="PANTHER" id="PTHR34203:SF15">
    <property type="entry name" value="SLL1173 PROTEIN"/>
    <property type="match status" value="1"/>
</dbReference>
<gene>
    <name evidence="2" type="ORF">GHC57_14670</name>
</gene>
<dbReference type="SUPFAM" id="SSF53335">
    <property type="entry name" value="S-adenosyl-L-methionine-dependent methyltransferases"/>
    <property type="match status" value="1"/>
</dbReference>
<dbReference type="Pfam" id="PF05050">
    <property type="entry name" value="Methyltransf_21"/>
    <property type="match status" value="1"/>
</dbReference>
<evidence type="ECO:0000259" key="1">
    <source>
        <dbReference type="Pfam" id="PF05050"/>
    </source>
</evidence>
<dbReference type="Gene3D" id="3.40.50.150">
    <property type="entry name" value="Vaccinia Virus protein VP39"/>
    <property type="match status" value="1"/>
</dbReference>
<dbReference type="RefSeq" id="WP_153345571.1">
    <property type="nucleotide sequence ID" value="NZ_WIVE01000054.1"/>
</dbReference>
<feature type="domain" description="Methyltransferase FkbM" evidence="1">
    <location>
        <begin position="90"/>
        <end position="228"/>
    </location>
</feature>
<keyword evidence="3" id="KW-1185">Reference proteome</keyword>
<dbReference type="AlphaFoldDB" id="A0A7X2D4B7"/>
<sequence length="293" mass="31413">MKTLLRLLRATLRHPLNRGARVAALLRVLRWQVVSRLAPGPVALPFVNDTLLLARPGMTAATGNYYFGLMEPAEMGFVLHLLRADDLFVDVGANIGSYTVLAAGVAGARVIAIEPIASTFRALTRNARLNADPDRVEVHNIGVADRPGLLRFTCGADAMNHVARPDERGETTEVPVSTLDAVVGDRAPTVLKIDVEGFEGQVLQGARRVLESPALCAVILEANGLNAHYGQSNETLGELMAGLGFTPHGYDPRTRALGPPPAGAANVIFVRDRARVMERVRAGPTVRLVTGRL</sequence>
<dbReference type="InterPro" id="IPR029063">
    <property type="entry name" value="SAM-dependent_MTases_sf"/>
</dbReference>
<evidence type="ECO:0000313" key="3">
    <source>
        <dbReference type="Proteomes" id="UP000434582"/>
    </source>
</evidence>
<dbReference type="GO" id="GO:0032259">
    <property type="term" value="P:methylation"/>
    <property type="evidence" value="ECO:0007669"/>
    <property type="project" value="UniProtKB-KW"/>
</dbReference>
<name>A0A7X2D4B7_9PROT</name>
<dbReference type="GO" id="GO:0008168">
    <property type="term" value="F:methyltransferase activity"/>
    <property type="evidence" value="ECO:0007669"/>
    <property type="project" value="UniProtKB-KW"/>
</dbReference>
<dbReference type="InterPro" id="IPR006342">
    <property type="entry name" value="FkbM_mtfrase"/>
</dbReference>
<evidence type="ECO:0000313" key="2">
    <source>
        <dbReference type="EMBL" id="MQX37763.1"/>
    </source>
</evidence>
<keyword evidence="2" id="KW-0489">Methyltransferase</keyword>